<evidence type="ECO:0008006" key="4">
    <source>
        <dbReference type="Google" id="ProtNLM"/>
    </source>
</evidence>
<dbReference type="EMBL" id="AVOT02026652">
    <property type="protein sequence ID" value="MBW0518454.1"/>
    <property type="molecule type" value="Genomic_DNA"/>
</dbReference>
<dbReference type="AlphaFoldDB" id="A0A9Q3HXD8"/>
<dbReference type="Proteomes" id="UP000765509">
    <property type="component" value="Unassembled WGS sequence"/>
</dbReference>
<name>A0A9Q3HXD8_9BASI</name>
<gene>
    <name evidence="2" type="ORF">O181_058169</name>
</gene>
<dbReference type="PANTHER" id="PTHR46579:SF1">
    <property type="entry name" value="F5_8 TYPE C DOMAIN-CONTAINING PROTEIN"/>
    <property type="match status" value="1"/>
</dbReference>
<organism evidence="2 3">
    <name type="scientific">Austropuccinia psidii MF-1</name>
    <dbReference type="NCBI Taxonomy" id="1389203"/>
    <lineage>
        <taxon>Eukaryota</taxon>
        <taxon>Fungi</taxon>
        <taxon>Dikarya</taxon>
        <taxon>Basidiomycota</taxon>
        <taxon>Pucciniomycotina</taxon>
        <taxon>Pucciniomycetes</taxon>
        <taxon>Pucciniales</taxon>
        <taxon>Sphaerophragmiaceae</taxon>
        <taxon>Austropuccinia</taxon>
    </lineage>
</organism>
<accession>A0A9Q3HXD8</accession>
<dbReference type="Pfam" id="PF02992">
    <property type="entry name" value="Transposase_21"/>
    <property type="match status" value="1"/>
</dbReference>
<proteinExistence type="predicted"/>
<feature type="region of interest" description="Disordered" evidence="1">
    <location>
        <begin position="36"/>
        <end position="73"/>
    </location>
</feature>
<sequence length="967" mass="110387">MPMHLCQCSRCISNTITRSDGSEIAGKYLSERNKRKHLSESRKVAQHSSTTVARIKFPTPSDPLNTRTTSNVSNKTNNTALMLEESSSVDGSVAEPSNIVLMVSIFIAWLHIFCSLSQEHCRLARNFILKIIISSQDTPTTNFNLPQDPRTLIKNVLPDFKLHKIVYCTRCYSLYPTTDIPWQCTYKETSRCAPCDNELFRKQSNFRSIQSKGESMRYPYRINEKDLATVLIPRGYYVTQPMLSWLKWFLALESIEDAIESWSQEVFQANDDCITDIRNGNGWKELSWDSTIENDDTLRLCFSLFVDWFNPWHNKLAGKQESMGIVALSCLNLPPSIRHKLPHLFIAGIMPGPQAPNMTTISHLLTPLVDDLLQLKDPIRIPTFQRPDGRMIQVRLLTVVGDTGATHKVGGFASHSAKYFCTWCLTTDSEISNLRCGKEREAQDTREKGDQWKNASKNQQNVLLRQSGVRYAELNRLAYRDPVKHVSLGIMHNWMEGILAHHFRTRWGFQELSSTERNHKRAGLGDHRRGNLKKRKVEVGESVVEALWVSESEDSGEDESEPESDMVLDGGETGGVFTAISRHAFREKLKDVVLPEKIQRLPKDLGSAKHGKLKAMQWHSLWVYAIPLIMLDLFLDNANNIERLKNKYNLLQNTAFLIRCTNLITSWPLKKSAPKNFQKTYDKYNNSSRIVFRNLKIQPNHHYALHVRQQMELWGPMGGVAEFWGERLIGKLQNLKTNKKLGDMEQTMMTKIIGQQRLLVQEGVERKEMAGEKKGKSRNRNSIVFTQAVYQSILELVRLPENYKAVRAWSEWPHPEGSIVLSRAGYSIRSWKGPNDLKISPMPPHNCVQYNHNGIIQYALVNQIYEYSLQNGKAEYAISINPIQNIFAKDPTSPSKSFQFLCYLMKLVIGQKLPQLALVSPSQITNLMAYRFLDPGTFGIHENPIAMVPFDHLGYLAINEPASASLF</sequence>
<keyword evidence="3" id="KW-1185">Reference proteome</keyword>
<evidence type="ECO:0000313" key="3">
    <source>
        <dbReference type="Proteomes" id="UP000765509"/>
    </source>
</evidence>
<protein>
    <recommendedName>
        <fullName evidence="4">Transposase domain-containing protein</fullName>
    </recommendedName>
</protein>
<dbReference type="OrthoDB" id="3039677at2759"/>
<dbReference type="InterPro" id="IPR004242">
    <property type="entry name" value="Transposase_21"/>
</dbReference>
<dbReference type="PANTHER" id="PTHR46579">
    <property type="entry name" value="F5/8 TYPE C DOMAIN-CONTAINING PROTEIN-RELATED"/>
    <property type="match status" value="1"/>
</dbReference>
<comment type="caution">
    <text evidence="2">The sequence shown here is derived from an EMBL/GenBank/DDBJ whole genome shotgun (WGS) entry which is preliminary data.</text>
</comment>
<evidence type="ECO:0000256" key="1">
    <source>
        <dbReference type="SAM" id="MobiDB-lite"/>
    </source>
</evidence>
<reference evidence="2" key="1">
    <citation type="submission" date="2021-03" db="EMBL/GenBank/DDBJ databases">
        <title>Draft genome sequence of rust myrtle Austropuccinia psidii MF-1, a brazilian biotype.</title>
        <authorList>
            <person name="Quecine M.C."/>
            <person name="Pachon D.M.R."/>
            <person name="Bonatelli M.L."/>
            <person name="Correr F.H."/>
            <person name="Franceschini L.M."/>
            <person name="Leite T.F."/>
            <person name="Margarido G.R.A."/>
            <person name="Almeida C.A."/>
            <person name="Ferrarezi J.A."/>
            <person name="Labate C.A."/>
        </authorList>
    </citation>
    <scope>NUCLEOTIDE SEQUENCE</scope>
    <source>
        <strain evidence="2">MF-1</strain>
    </source>
</reference>
<evidence type="ECO:0000313" key="2">
    <source>
        <dbReference type="EMBL" id="MBW0518454.1"/>
    </source>
</evidence>